<evidence type="ECO:0000313" key="2">
    <source>
        <dbReference type="Proteomes" id="UP000613740"/>
    </source>
</evidence>
<dbReference type="EMBL" id="JAEHOD010000176">
    <property type="protein sequence ID" value="KAG2422993.1"/>
    <property type="molecule type" value="Genomic_DNA"/>
</dbReference>
<organism evidence="1 2">
    <name type="scientific">Chlamydomonas schloesseri</name>
    <dbReference type="NCBI Taxonomy" id="2026947"/>
    <lineage>
        <taxon>Eukaryota</taxon>
        <taxon>Viridiplantae</taxon>
        <taxon>Chlorophyta</taxon>
        <taxon>core chlorophytes</taxon>
        <taxon>Chlorophyceae</taxon>
        <taxon>CS clade</taxon>
        <taxon>Chlamydomonadales</taxon>
        <taxon>Chlamydomonadaceae</taxon>
        <taxon>Chlamydomonas</taxon>
    </lineage>
</organism>
<sequence>MLPMSRDSGGWGQLATDSAFHRYLLHVAAACLVRAPEPACFQQCAGAAEPSAACAVLGTEAERLHRAQQDWYLPIDILVGVVCHQQGAAAMIACTRQLLTSSPWTRRLQLALLERLVTHGGGVMLRVAARTARAIHRLSTAGVAVSTYGGERRRQQGSAAGAAACGGGGGGGGGGGSGGAGGGSVTYGANPQWLAVRRQDTAGAAGAEAACGLEAGSAAVGSGGLQLPAARPEATGGVQYDEACCDDLWVGVRRLMEEVVYQLGEVHARTRTQEPGASSSSSAVRCCAEAVAVVQRSQLAATMESLLRSAAAAALTRTGLAPNSCGGSRQQSAGLVDASLERLVRVIGMCGLRGCRDGLGTGGCGHSTQQ</sequence>
<accession>A0A835S916</accession>
<protein>
    <submittedName>
        <fullName evidence="1">Uncharacterized protein</fullName>
    </submittedName>
</protein>
<dbReference type="Proteomes" id="UP000613740">
    <property type="component" value="Unassembled WGS sequence"/>
</dbReference>
<comment type="caution">
    <text evidence="1">The sequence shown here is derived from an EMBL/GenBank/DDBJ whole genome shotgun (WGS) entry which is preliminary data.</text>
</comment>
<reference evidence="1" key="1">
    <citation type="journal article" date="2020" name="bioRxiv">
        <title>Comparative genomics of Chlamydomonas.</title>
        <authorList>
            <person name="Craig R.J."/>
            <person name="Hasan A.R."/>
            <person name="Ness R.W."/>
            <person name="Keightley P.D."/>
        </authorList>
    </citation>
    <scope>NUCLEOTIDE SEQUENCE</scope>
    <source>
        <strain evidence="1">CCAP 11/173</strain>
    </source>
</reference>
<gene>
    <name evidence="1" type="ORF">HYH02_015376</name>
</gene>
<evidence type="ECO:0000313" key="1">
    <source>
        <dbReference type="EMBL" id="KAG2422993.1"/>
    </source>
</evidence>
<proteinExistence type="predicted"/>
<keyword evidence="2" id="KW-1185">Reference proteome</keyword>
<dbReference type="AlphaFoldDB" id="A0A835S916"/>
<name>A0A835S916_9CHLO</name>